<dbReference type="Proteomes" id="UP000305517">
    <property type="component" value="Unassembled WGS sequence"/>
</dbReference>
<feature type="domain" description="NAD(P)-binding" evidence="2">
    <location>
        <begin position="7"/>
        <end position="119"/>
    </location>
</feature>
<organism evidence="3 4">
    <name type="scientific">Hymenobacter jeollabukensis</name>
    <dbReference type="NCBI Taxonomy" id="2025313"/>
    <lineage>
        <taxon>Bacteria</taxon>
        <taxon>Pseudomonadati</taxon>
        <taxon>Bacteroidota</taxon>
        <taxon>Cytophagia</taxon>
        <taxon>Cytophagales</taxon>
        <taxon>Hymenobacteraceae</taxon>
        <taxon>Hymenobacter</taxon>
    </lineage>
</organism>
<evidence type="ECO:0000313" key="4">
    <source>
        <dbReference type="Proteomes" id="UP000305517"/>
    </source>
</evidence>
<dbReference type="PANTHER" id="PTHR48079:SF6">
    <property type="entry name" value="NAD(P)-BINDING DOMAIN-CONTAINING PROTEIN-RELATED"/>
    <property type="match status" value="1"/>
</dbReference>
<keyword evidence="4" id="KW-1185">Reference proteome</keyword>
<evidence type="ECO:0000313" key="3">
    <source>
        <dbReference type="EMBL" id="TLM97085.1"/>
    </source>
</evidence>
<reference evidence="3 4" key="1">
    <citation type="submission" date="2019-05" db="EMBL/GenBank/DDBJ databases">
        <title>Hymenobacter edaphi sp. nov., isolated from abandoned arsenic-contaminated farmland soil.</title>
        <authorList>
            <person name="Nie L."/>
        </authorList>
    </citation>
    <scope>NUCLEOTIDE SEQUENCE [LARGE SCALE GENOMIC DNA]</scope>
    <source>
        <strain evidence="3 4">1-3-3-8</strain>
    </source>
</reference>
<dbReference type="InterPro" id="IPR051783">
    <property type="entry name" value="NAD(P)-dependent_oxidoreduct"/>
</dbReference>
<dbReference type="PANTHER" id="PTHR48079">
    <property type="entry name" value="PROTEIN YEEZ"/>
    <property type="match status" value="1"/>
</dbReference>
<dbReference type="Gene3D" id="3.40.50.720">
    <property type="entry name" value="NAD(P)-binding Rossmann-like Domain"/>
    <property type="match status" value="1"/>
</dbReference>
<evidence type="ECO:0000256" key="1">
    <source>
        <dbReference type="SAM" id="MobiDB-lite"/>
    </source>
</evidence>
<sequence>MRILLTGATGYIGQRLLPLLVTAGHDVTCLVRDPRRFELPAPLRERVRVVAADLRQPDTLRQLPTDFDAAYYLVHSMSTNGRDFARVEQESARNFVQYLDQTTVQQVIYLSGIVNDAHLSEHLRSRQGVEEELRGAARARLTVLRASIVIGSGSASFEIIRDLVEKLPVMVGPRWLNSRCQPIGVRDVMHYLTAVLGHPGCLGQAFDIGGPDVLTYRQMLEGLARQRGFRRYIVTVPVLTPRLSSWWLFLVTRTSFSLAQSLVDSLRNDTIVDPQRSIARVLPHHCMSYPEALALAFQRIEQNEVVSSWKDAASSGVAADNYMDYLQIPQQGMFFDRQTLRFTRPPAEVLDNVWRIGGQRGWYKVDWLWRVRGVLDKLAGGVGLRRGRRSPTDLRPGDPLDFWRVLVADRAGRRLLLYAEMKLPGEAWLQFRILDNADGSHTLEQLAAFRPRGLAGRLYWYALVPFHFVIFRGMIENIGQYPSAGATPAAGSSPKPAAQGAAQGAA</sequence>
<dbReference type="InterPro" id="IPR016040">
    <property type="entry name" value="NAD(P)-bd_dom"/>
</dbReference>
<comment type="caution">
    <text evidence="3">The sequence shown here is derived from an EMBL/GenBank/DDBJ whole genome shotgun (WGS) entry which is preliminary data.</text>
</comment>
<dbReference type="OrthoDB" id="9774199at2"/>
<dbReference type="InterPro" id="IPR021295">
    <property type="entry name" value="DUF2867"/>
</dbReference>
<feature type="region of interest" description="Disordered" evidence="1">
    <location>
        <begin position="485"/>
        <end position="506"/>
    </location>
</feature>
<dbReference type="EMBL" id="VAJM01000001">
    <property type="protein sequence ID" value="TLM97085.1"/>
    <property type="molecule type" value="Genomic_DNA"/>
</dbReference>
<gene>
    <name evidence="3" type="ORF">FDY95_03580</name>
</gene>
<protein>
    <submittedName>
        <fullName evidence="3">SDR family oxidoreductase</fullName>
    </submittedName>
</protein>
<dbReference type="InterPro" id="IPR036291">
    <property type="entry name" value="NAD(P)-bd_dom_sf"/>
</dbReference>
<dbReference type="AlphaFoldDB" id="A0A5R8WY69"/>
<dbReference type="GO" id="GO:0005737">
    <property type="term" value="C:cytoplasm"/>
    <property type="evidence" value="ECO:0007669"/>
    <property type="project" value="TreeGrafter"/>
</dbReference>
<dbReference type="Pfam" id="PF13460">
    <property type="entry name" value="NAD_binding_10"/>
    <property type="match status" value="1"/>
</dbReference>
<name>A0A5R8WY69_9BACT</name>
<proteinExistence type="predicted"/>
<dbReference type="RefSeq" id="WP_138075327.1">
    <property type="nucleotide sequence ID" value="NZ_VAJM01000001.1"/>
</dbReference>
<dbReference type="GO" id="GO:0004029">
    <property type="term" value="F:aldehyde dehydrogenase (NAD+) activity"/>
    <property type="evidence" value="ECO:0007669"/>
    <property type="project" value="TreeGrafter"/>
</dbReference>
<evidence type="ECO:0000259" key="2">
    <source>
        <dbReference type="Pfam" id="PF13460"/>
    </source>
</evidence>
<dbReference type="SUPFAM" id="SSF51735">
    <property type="entry name" value="NAD(P)-binding Rossmann-fold domains"/>
    <property type="match status" value="1"/>
</dbReference>
<dbReference type="Pfam" id="PF11066">
    <property type="entry name" value="DUF2867"/>
    <property type="match status" value="1"/>
</dbReference>
<accession>A0A5R8WY69</accession>